<organism evidence="1">
    <name type="scientific">marine metagenome</name>
    <dbReference type="NCBI Taxonomy" id="408172"/>
    <lineage>
        <taxon>unclassified sequences</taxon>
        <taxon>metagenomes</taxon>
        <taxon>ecological metagenomes</taxon>
    </lineage>
</organism>
<dbReference type="AlphaFoldDB" id="A0A382TBP0"/>
<sequence>MESDCHHILSGTALREQEWAKERDEEWAKREKLAEQMGREPTDDEWDEYFYRGKTLYGRYKL</sequence>
<protein>
    <submittedName>
        <fullName evidence="1">Uncharacterized protein</fullName>
    </submittedName>
</protein>
<gene>
    <name evidence="1" type="ORF">METZ01_LOCUS372393</name>
</gene>
<proteinExistence type="predicted"/>
<name>A0A382TBP0_9ZZZZ</name>
<evidence type="ECO:0000313" key="1">
    <source>
        <dbReference type="EMBL" id="SVD19539.1"/>
    </source>
</evidence>
<reference evidence="1" key="1">
    <citation type="submission" date="2018-05" db="EMBL/GenBank/DDBJ databases">
        <authorList>
            <person name="Lanie J.A."/>
            <person name="Ng W.-L."/>
            <person name="Kazmierczak K.M."/>
            <person name="Andrzejewski T.M."/>
            <person name="Davidsen T.M."/>
            <person name="Wayne K.J."/>
            <person name="Tettelin H."/>
            <person name="Glass J.I."/>
            <person name="Rusch D."/>
            <person name="Podicherti R."/>
            <person name="Tsui H.-C.T."/>
            <person name="Winkler M.E."/>
        </authorList>
    </citation>
    <scope>NUCLEOTIDE SEQUENCE</scope>
</reference>
<accession>A0A382TBP0</accession>
<dbReference type="EMBL" id="UINC01135412">
    <property type="protein sequence ID" value="SVD19539.1"/>
    <property type="molecule type" value="Genomic_DNA"/>
</dbReference>